<dbReference type="InterPro" id="IPR042104">
    <property type="entry name" value="PKS_dehydratase_sf"/>
</dbReference>
<dbReference type="InterPro" id="IPR016039">
    <property type="entry name" value="Thiolase-like"/>
</dbReference>
<keyword evidence="4" id="KW-0808">Transferase</keyword>
<accession>D3B1J7</accession>
<evidence type="ECO:0000313" key="9">
    <source>
        <dbReference type="EMBL" id="EFA85171.1"/>
    </source>
</evidence>
<dbReference type="PANTHER" id="PTHR45681:SF6">
    <property type="entry name" value="POLYKETIDE SYNTHASE 37"/>
    <property type="match status" value="1"/>
</dbReference>
<dbReference type="InterPro" id="IPR009081">
    <property type="entry name" value="PP-bd_ACP"/>
</dbReference>
<dbReference type="SUPFAM" id="SSF50129">
    <property type="entry name" value="GroES-like"/>
    <property type="match status" value="1"/>
</dbReference>
<dbReference type="SUPFAM" id="SSF55048">
    <property type="entry name" value="Probable ACP-binding domain of malonyl-CoA ACP transacylase"/>
    <property type="match status" value="1"/>
</dbReference>
<dbReference type="CDD" id="cd05195">
    <property type="entry name" value="enoyl_red"/>
    <property type="match status" value="1"/>
</dbReference>
<name>D3B1J7_HETP5</name>
<dbReference type="InterPro" id="IPR016036">
    <property type="entry name" value="Malonyl_transacylase_ACP-bd"/>
</dbReference>
<dbReference type="PANTHER" id="PTHR45681">
    <property type="entry name" value="POLYKETIDE SYNTHASE 44-RELATED"/>
    <property type="match status" value="1"/>
</dbReference>
<dbReference type="Gene3D" id="3.40.47.10">
    <property type="match status" value="1"/>
</dbReference>
<dbReference type="Pfam" id="PF23297">
    <property type="entry name" value="ACP_SdgA_C"/>
    <property type="match status" value="1"/>
</dbReference>
<dbReference type="Pfam" id="PF21089">
    <property type="entry name" value="PKS_DH_N"/>
    <property type="match status" value="1"/>
</dbReference>
<keyword evidence="2" id="KW-0596">Phosphopantetheine</keyword>
<comment type="caution">
    <text evidence="9">The sequence shown here is derived from an EMBL/GenBank/DDBJ whole genome shotgun (WGS) entry which is preliminary data.</text>
</comment>
<feature type="region of interest" description="N-terminal hotdog fold" evidence="5">
    <location>
        <begin position="910"/>
        <end position="1037"/>
    </location>
</feature>
<dbReference type="InterPro" id="IPR050444">
    <property type="entry name" value="Polyketide_Synthase"/>
</dbReference>
<evidence type="ECO:0000256" key="3">
    <source>
        <dbReference type="ARBA" id="ARBA00022553"/>
    </source>
</evidence>
<dbReference type="SMART" id="SM00822">
    <property type="entry name" value="PKS_KR"/>
    <property type="match status" value="1"/>
</dbReference>
<dbReference type="InterPro" id="IPR020843">
    <property type="entry name" value="ER"/>
</dbReference>
<dbReference type="Pfam" id="PF00109">
    <property type="entry name" value="ketoacyl-synt"/>
    <property type="match status" value="1"/>
</dbReference>
<dbReference type="Pfam" id="PF08242">
    <property type="entry name" value="Methyltransf_12"/>
    <property type="match status" value="1"/>
</dbReference>
<evidence type="ECO:0000256" key="2">
    <source>
        <dbReference type="ARBA" id="ARBA00022450"/>
    </source>
</evidence>
<dbReference type="Gene3D" id="3.30.70.3290">
    <property type="match status" value="1"/>
</dbReference>
<reference evidence="9 10" key="1">
    <citation type="journal article" date="2011" name="Genome Res.">
        <title>Phylogeny-wide analysis of social amoeba genomes highlights ancient origins for complex intercellular communication.</title>
        <authorList>
            <person name="Heidel A.J."/>
            <person name="Lawal H.M."/>
            <person name="Felder M."/>
            <person name="Schilde C."/>
            <person name="Helps N.R."/>
            <person name="Tunggal B."/>
            <person name="Rivero F."/>
            <person name="John U."/>
            <person name="Schleicher M."/>
            <person name="Eichinger L."/>
            <person name="Platzer M."/>
            <person name="Noegel A.A."/>
            <person name="Schaap P."/>
            <person name="Gloeckner G."/>
        </authorList>
    </citation>
    <scope>NUCLEOTIDE SEQUENCE [LARGE SCALE GENOMIC DNA]</scope>
    <source>
        <strain evidence="10">ATCC 26659 / Pp 5 / PN500</strain>
    </source>
</reference>
<dbReference type="InterPro" id="IPR020841">
    <property type="entry name" value="PKS_Beta-ketoAc_synthase_dom"/>
</dbReference>
<dbReference type="GeneID" id="31357696"/>
<feature type="active site" description="Proton donor; for dehydratase activity" evidence="5">
    <location>
        <position position="1111"/>
    </location>
</feature>
<dbReference type="InterPro" id="IPR049552">
    <property type="entry name" value="PKS_DH_N"/>
</dbReference>
<dbReference type="InterPro" id="IPR014030">
    <property type="entry name" value="Ketoacyl_synth_N"/>
</dbReference>
<dbReference type="SMART" id="SM00825">
    <property type="entry name" value="PKS_KS"/>
    <property type="match status" value="1"/>
</dbReference>
<dbReference type="SUPFAM" id="SSF51735">
    <property type="entry name" value="NAD(P)-binding Rossmann-fold domains"/>
    <property type="match status" value="2"/>
</dbReference>
<dbReference type="Gene3D" id="3.40.366.10">
    <property type="entry name" value="Malonyl-Coenzyme A Acyl Carrier Protein, domain 2"/>
    <property type="match status" value="1"/>
</dbReference>
<evidence type="ECO:0000259" key="8">
    <source>
        <dbReference type="PROSITE" id="PS52019"/>
    </source>
</evidence>
<dbReference type="SMART" id="SM00827">
    <property type="entry name" value="PKS_AT"/>
    <property type="match status" value="1"/>
</dbReference>
<dbReference type="Gene3D" id="3.40.50.720">
    <property type="entry name" value="NAD(P)-binding Rossmann-like Domain"/>
    <property type="match status" value="2"/>
</dbReference>
<dbReference type="PROSITE" id="PS50075">
    <property type="entry name" value="CARRIER"/>
    <property type="match status" value="1"/>
</dbReference>
<dbReference type="GO" id="GO:0016491">
    <property type="term" value="F:oxidoreductase activity"/>
    <property type="evidence" value="ECO:0007669"/>
    <property type="project" value="InterPro"/>
</dbReference>
<feature type="domain" description="PKS/mFAS DH" evidence="8">
    <location>
        <begin position="910"/>
        <end position="1198"/>
    </location>
</feature>
<evidence type="ECO:0000256" key="5">
    <source>
        <dbReference type="PROSITE-ProRule" id="PRU01363"/>
    </source>
</evidence>
<feature type="domain" description="Carrier" evidence="6">
    <location>
        <begin position="2399"/>
        <end position="2476"/>
    </location>
</feature>
<dbReference type="InterPro" id="IPR014031">
    <property type="entry name" value="Ketoacyl_synth_C"/>
</dbReference>
<dbReference type="SUPFAM" id="SSF53335">
    <property type="entry name" value="S-adenosyl-L-methionine-dependent methyltransferases"/>
    <property type="match status" value="1"/>
</dbReference>
<dbReference type="Gene3D" id="3.90.180.10">
    <property type="entry name" value="Medium-chain alcohol dehydrogenases, catalytic domain"/>
    <property type="match status" value="1"/>
</dbReference>
<dbReference type="Pfam" id="PF13602">
    <property type="entry name" value="ADH_zinc_N_2"/>
    <property type="match status" value="1"/>
</dbReference>
<dbReference type="InterPro" id="IPR036736">
    <property type="entry name" value="ACP-like_sf"/>
</dbReference>
<feature type="active site" description="Proton acceptor; for dehydratase activity" evidence="5">
    <location>
        <position position="942"/>
    </location>
</feature>
<dbReference type="EMBL" id="ADBJ01000008">
    <property type="protein sequence ID" value="EFA85171.1"/>
    <property type="molecule type" value="Genomic_DNA"/>
</dbReference>
<dbReference type="Proteomes" id="UP000001396">
    <property type="component" value="Unassembled WGS sequence"/>
</dbReference>
<dbReference type="Pfam" id="PF16197">
    <property type="entry name" value="KAsynt_C_assoc"/>
    <property type="match status" value="1"/>
</dbReference>
<organism evidence="9 10">
    <name type="scientific">Heterostelium pallidum (strain ATCC 26659 / Pp 5 / PN500)</name>
    <name type="common">Cellular slime mold</name>
    <name type="synonym">Polysphondylium pallidum</name>
    <dbReference type="NCBI Taxonomy" id="670386"/>
    <lineage>
        <taxon>Eukaryota</taxon>
        <taxon>Amoebozoa</taxon>
        <taxon>Evosea</taxon>
        <taxon>Eumycetozoa</taxon>
        <taxon>Dictyostelia</taxon>
        <taxon>Acytosteliales</taxon>
        <taxon>Acytosteliaceae</taxon>
        <taxon>Heterostelium</taxon>
    </lineage>
</organism>
<dbReference type="InterPro" id="IPR013154">
    <property type="entry name" value="ADH-like_N"/>
</dbReference>
<dbReference type="InterPro" id="IPR049551">
    <property type="entry name" value="PKS_DH_C"/>
</dbReference>
<dbReference type="Pfam" id="PF08659">
    <property type="entry name" value="KR"/>
    <property type="match status" value="1"/>
</dbReference>
<gene>
    <name evidence="9" type="ORF">PPL_02171</name>
</gene>
<dbReference type="SUPFAM" id="SSF53901">
    <property type="entry name" value="Thiolase-like"/>
    <property type="match status" value="1"/>
</dbReference>
<proteinExistence type="predicted"/>
<dbReference type="PROSITE" id="PS52004">
    <property type="entry name" value="KS3_2"/>
    <property type="match status" value="1"/>
</dbReference>
<dbReference type="Pfam" id="PF02801">
    <property type="entry name" value="Ketoacyl-synt_C"/>
    <property type="match status" value="1"/>
</dbReference>
<dbReference type="Pfam" id="PF08240">
    <property type="entry name" value="ADH_N"/>
    <property type="match status" value="1"/>
</dbReference>
<dbReference type="InterPro" id="IPR014043">
    <property type="entry name" value="Acyl_transferase_dom"/>
</dbReference>
<feature type="region of interest" description="C-terminal hotdog fold" evidence="5">
    <location>
        <begin position="1051"/>
        <end position="1198"/>
    </location>
</feature>
<evidence type="ECO:0000259" key="7">
    <source>
        <dbReference type="PROSITE" id="PS52004"/>
    </source>
</evidence>
<dbReference type="GO" id="GO:0016746">
    <property type="term" value="F:acyltransferase activity"/>
    <property type="evidence" value="ECO:0007669"/>
    <property type="project" value="InterPro"/>
</dbReference>
<dbReference type="InterPro" id="IPR016035">
    <property type="entry name" value="Acyl_Trfase/lysoPLipase"/>
</dbReference>
<dbReference type="InterPro" id="IPR001227">
    <property type="entry name" value="Ac_transferase_dom_sf"/>
</dbReference>
<dbReference type="InterPro" id="IPR013217">
    <property type="entry name" value="Methyltransf_12"/>
</dbReference>
<dbReference type="STRING" id="670386.D3B1J7"/>
<keyword evidence="10" id="KW-1185">Reference proteome</keyword>
<dbReference type="RefSeq" id="XP_020437280.1">
    <property type="nucleotide sequence ID" value="XM_020573163.1"/>
</dbReference>
<dbReference type="InterPro" id="IPR029063">
    <property type="entry name" value="SAM-dependent_MTases_sf"/>
</dbReference>
<dbReference type="SMART" id="SM00829">
    <property type="entry name" value="PKS_ER"/>
    <property type="match status" value="1"/>
</dbReference>
<evidence type="ECO:0000256" key="4">
    <source>
        <dbReference type="ARBA" id="ARBA00022679"/>
    </source>
</evidence>
<evidence type="ECO:0000256" key="1">
    <source>
        <dbReference type="ARBA" id="ARBA00001957"/>
    </source>
</evidence>
<dbReference type="SUPFAM" id="SSF47336">
    <property type="entry name" value="ACP-like"/>
    <property type="match status" value="1"/>
</dbReference>
<protein>
    <submittedName>
        <fullName evidence="9">Polyketide synthase</fullName>
    </submittedName>
</protein>
<dbReference type="InterPro" id="IPR057326">
    <property type="entry name" value="KR_dom"/>
</dbReference>
<dbReference type="InParanoid" id="D3B1J7"/>
<dbReference type="InterPro" id="IPR011032">
    <property type="entry name" value="GroES-like_sf"/>
</dbReference>
<sequence length="2485" mass="279912">MIPINSNSHNVSDNDVAIIGIGLRLPGNSSTPENFWNNLVSSFDGIVKVPTERWSESFSQHNLITNVNAGLLELDEWKKFDPLFFGMAPKDAAAIDPQERMMLTLTYEALEDAQIPSQSLRGSNTGVFVGVSNIGYTHFQTPSSPLDPAPYVLTDYFTHSIIANRVSYCFDFRGPSMCIDTACSSSLFSTDLAIQHIQNGQCDIALGCGVNALFDAESSMGYSRLGVLTDHCRSFDADGKGFVRSEGCGVVVMKRLSLAERDGNRIYAIVKGRNTNGDGRCNKDTMSSPSSETQSVNIKQALQRSNIKPSDIYYVEAHATGTIVGDPIEVKALADVFTDNHTPENPLKIGSIKSNIGHLESAAGIASFIKVSLMLKNRKLVPNIKLTKLNPKIPFKESNIQVVTEVEDLPNDRLVLMSVNSFGIGGTNCHIILQEYRNNSFDNQLQRKIENVTKPFLIPISGNCTTSNNKYVEAIKESQNRVSLREFALYQSLTKSHHSVRKVIVAKDWEEFDSQALAFNGVLPNKDSVGKKLIYVFCGQGPQWNQMGMQLYESEPVYRSTVDKLDSLLSEYTGYSIIAKLNDLASESNDIHRPIIAQPSLFLFQVGLVELYRSWGMQPSIVLGHSMYNKFSFGDITSAYISGNISLSEAIKIVHFRALYQNETIGSGKMLVVGLSSTIYQAKYQEKYPTLEIACYNAAESIVITGSELDLTALSKELKSSDIFNTFLRTPCSFHSSHQKTIKKKIFSSLSNMKSQKSTIPWYSTVTGELKSDEMDANYLYQNLRQPVYFKKTIDTLFTELNTKLEEYVFLEIAPHPTLSGLILQTIPHAKVLSPLQRNKDELLLFRSSIASLHCLGVNIEFSTQFTYHDIMDQQWRDNTSILPRYQWDSELYWRESPYSKYKRTNGPSTSLLGHQSLFNGQLVYHADIDIKRKPYQYLKDHRVKDKPLFPGAGYIDAIIDAFKSHEKDIIINHLEFLNPFFLNESEFSQKLQTNIDKLSNNDYKLQFYNKNKECENTDDDWFKTAQSRVSLASSVEPVVVDIESFKNLCDLTTYTQEEFYKKTLRVGLKYGPAFQHVKSIAIGERTTFATLSTLSSSNAPSHILNATLLDNCAHGLFGILEDRRQFIFKSIEDLRVNFNVLKELESNPPEQLFLLSKVLNFNNYDCVGNCQLVLPNGQVILEMGKFTAGTNERMKMKKIKFPVNELYELRYQSKDSVLPQPNEIVTASLIPESMECQKILGYACDSVKFLCYQFVNDVPGFDIKEILEQPIEDSFVKLNLAMSDSNFKLFTRVVEIFREYREFLEQNELNDQSEYRKYDTNIKSNMEACIKFVTETLIGNVAYGEQLFRDGVVHGIYNSAFMMYYFKQTSHIASSAISSLVEANKQSKKPEKRVIKILEIGGGTGTLTNILIPQLDAILEGQEEIEVVYTFTDVSPYFIAPMKEKLTNGIKLKSNLKIKFKILDLEKDFIEQGLLEGSYDMVLMSLVIHVAAEIVPTVHNIHKIISPNGWLLFIEPNHKNPFVDITFGGFSQIWNYKDDIRDHYSLKPQEWVDLLSENIGFYNTKSYGPNDELGNQLSPDLGHLYIILSQRTPIEKHEVGEIERMTLIVNENQSIPIEIFEKYSGNPISIVNTNEIESSSEILRESDQILFLTTVEQQTVENYQQTTFQLTQLLQLFTYQDEQPIVAAVTRGCETSNYLSNSIAGVLRTAFIDHKELKVVHIDIDTPLDDNNIKTILQISRNESSLGDYYYQIVENVPRVSRATNIKKELLSTSVVYENQYENTQCSLNLKLEYKLANKVVLLPNQIEVQVKAVGLNFKDYLFHLQMLPQALMSSGDIYHPPFGLECSGIITRIGSGVTKFKVGDEVVAGGCARAIGSHTTFKEIEAVLKPENISFNDAASLSVVYGTVYYCFFNVCHFDPENETVLIHSATGGVGIAALNILRWLKCKKVYATAGSKDKIEYLKSKYSDILIDVFDSHTTDFAKLIKEQCDGVDVLINTLSVDFMPANFKVMAPWGRIADLSLTHVYNNDPLDFGNFKNDITYTPVDYQYLTTHRPTVVNRITTKIVKEVSEGNLELPPTRVYEVKETKEAIKSMRDRTHIGKIIVDCSTIDEEIVKPLVESKQRSQLPKSDYKLDINNTVLVTGQNGIALEMVPWLAKHTNATDIIVVSKSTLNNRLQKIIKSTGPTKIHFYQADVSNKEQLQTQIASFKDKYPPIESIFHLAVILEALSINELTLENIKKVHDPKVIGAFNLHEISLALELPIRQFVVFSSLSGMSGAASQPAYNSANLVLDGLCQYRTNELGLLSKSIRWGPLLGEGQVADAVGIKEYFLHRGVESLPLSKFFGGLEAILSQSIHCNPIVSNITTPAIYDFHPHIRHCIDHLVVGETGKKKSLESTEDVYEMITNSFSTLLSIPKAKLNGDTKLKDFGVDSLMTVQVKLFLDNNFEKDLFRITEIPSLTINTVISKIKNQKTTVNTSKSS</sequence>
<feature type="domain" description="Ketosynthase family 3 (KS3)" evidence="7">
    <location>
        <begin position="13"/>
        <end position="435"/>
    </location>
</feature>
<dbReference type="InterPro" id="IPR036291">
    <property type="entry name" value="NAD(P)-bd_dom_sf"/>
</dbReference>
<dbReference type="InterPro" id="IPR032821">
    <property type="entry name" value="PKS_assoc"/>
</dbReference>
<dbReference type="Pfam" id="PF00698">
    <property type="entry name" value="Acyl_transf_1"/>
    <property type="match status" value="1"/>
</dbReference>
<dbReference type="Pfam" id="PF14765">
    <property type="entry name" value="PS-DH"/>
    <property type="match status" value="1"/>
</dbReference>
<evidence type="ECO:0000313" key="10">
    <source>
        <dbReference type="Proteomes" id="UP000001396"/>
    </source>
</evidence>
<keyword evidence="3" id="KW-0597">Phosphoprotein</keyword>
<comment type="cofactor">
    <cofactor evidence="1">
        <name>pantetheine 4'-phosphate</name>
        <dbReference type="ChEBI" id="CHEBI:47942"/>
    </cofactor>
</comment>
<dbReference type="PROSITE" id="PS52019">
    <property type="entry name" value="PKS_MFAS_DH"/>
    <property type="match status" value="1"/>
</dbReference>
<dbReference type="SUPFAM" id="SSF52151">
    <property type="entry name" value="FabD/lysophospholipase-like"/>
    <property type="match status" value="1"/>
</dbReference>
<dbReference type="InterPro" id="IPR049900">
    <property type="entry name" value="PKS_mFAS_DH"/>
</dbReference>
<dbReference type="Gene3D" id="3.40.50.150">
    <property type="entry name" value="Vaccinia Virus protein VP39"/>
    <property type="match status" value="1"/>
</dbReference>
<evidence type="ECO:0000259" key="6">
    <source>
        <dbReference type="PROSITE" id="PS50075"/>
    </source>
</evidence>
<dbReference type="CDD" id="cd02440">
    <property type="entry name" value="AdoMet_MTases"/>
    <property type="match status" value="1"/>
</dbReference>
<dbReference type="CDD" id="cd00833">
    <property type="entry name" value="PKS"/>
    <property type="match status" value="1"/>
</dbReference>
<dbReference type="Gene3D" id="3.10.129.110">
    <property type="entry name" value="Polyketide synthase dehydratase"/>
    <property type="match status" value="1"/>
</dbReference>
<dbReference type="InterPro" id="IPR013968">
    <property type="entry name" value="PKS_KR"/>
</dbReference>